<dbReference type="KEGG" id="lez:GLE_3439"/>
<name>A0A0S2DJV0_LYSEN</name>
<evidence type="ECO:0000313" key="1">
    <source>
        <dbReference type="EMBL" id="ALN58784.1"/>
    </source>
</evidence>
<dbReference type="PATRIC" id="fig|69.6.peg.3389"/>
<dbReference type="EMBL" id="CP013140">
    <property type="protein sequence ID" value="ALN58784.1"/>
    <property type="molecule type" value="Genomic_DNA"/>
</dbReference>
<dbReference type="RefSeq" id="WP_157490406.1">
    <property type="nucleotide sequence ID" value="NZ_CP067396.1"/>
</dbReference>
<reference evidence="1 2" key="1">
    <citation type="submission" date="2015-11" db="EMBL/GenBank/DDBJ databases">
        <title>Genome sequences of Lysobacter enzymogenes strain C3 and Lysobacter antibioticus ATCC 29479.</title>
        <authorList>
            <person name="Kobayashi D.Y."/>
        </authorList>
    </citation>
    <scope>NUCLEOTIDE SEQUENCE [LARGE SCALE GENOMIC DNA]</scope>
    <source>
        <strain evidence="1 2">C3</strain>
    </source>
</reference>
<proteinExistence type="predicted"/>
<evidence type="ECO:0000313" key="2">
    <source>
        <dbReference type="Proteomes" id="UP000061569"/>
    </source>
</evidence>
<dbReference type="OrthoDB" id="9955594at2"/>
<organism evidence="1 2">
    <name type="scientific">Lysobacter enzymogenes</name>
    <dbReference type="NCBI Taxonomy" id="69"/>
    <lineage>
        <taxon>Bacteria</taxon>
        <taxon>Pseudomonadati</taxon>
        <taxon>Pseudomonadota</taxon>
        <taxon>Gammaproteobacteria</taxon>
        <taxon>Lysobacterales</taxon>
        <taxon>Lysobacteraceae</taxon>
        <taxon>Lysobacter</taxon>
    </lineage>
</organism>
<gene>
    <name evidence="1" type="ORF">GLE_3439</name>
</gene>
<protein>
    <submittedName>
        <fullName evidence="1">Uncharacterized protein</fullName>
    </submittedName>
</protein>
<sequence length="56" mass="5940">MSKSRFLAALAVAGLLAFATHASAQIFKPLPVPCPIGKTEKLLYDKDGKPVARVCV</sequence>
<dbReference type="AlphaFoldDB" id="A0A0S2DJV0"/>
<accession>A0A0S2DJV0</accession>
<dbReference type="Proteomes" id="UP000061569">
    <property type="component" value="Chromosome"/>
</dbReference>